<feature type="non-terminal residue" evidence="1">
    <location>
        <position position="1"/>
    </location>
</feature>
<gene>
    <name evidence="1" type="ORF">DHETER_LOCUS11385</name>
</gene>
<sequence>KNKSTLQQKQLDYFEITSNIVQENIIHHLSVTDQNKSLSAKRIQNEDIKSKIAKILQQFDGLSGQSLLRKILEDKLYTLYNDNKHVYCHIIDLTKSNKELNNLATVTVNNNRIEQHEGELTSSIRCKYSHISNFDKWINYSFKELDKHIKNQENHSKKYRFDNLDKLLKYYKKEILDSKYWQLVKEYPILGGLLEAVEEHGIED</sequence>
<comment type="caution">
    <text evidence="1">The sequence shown here is derived from an EMBL/GenBank/DDBJ whole genome shotgun (WGS) entry which is preliminary data.</text>
</comment>
<accession>A0ACA9P7H8</accession>
<evidence type="ECO:0000313" key="1">
    <source>
        <dbReference type="EMBL" id="CAG8693659.1"/>
    </source>
</evidence>
<name>A0ACA9P7H8_9GLOM</name>
<keyword evidence="2" id="KW-1185">Reference proteome</keyword>
<dbReference type="EMBL" id="CAJVPU010024771">
    <property type="protein sequence ID" value="CAG8693659.1"/>
    <property type="molecule type" value="Genomic_DNA"/>
</dbReference>
<evidence type="ECO:0000313" key="2">
    <source>
        <dbReference type="Proteomes" id="UP000789702"/>
    </source>
</evidence>
<protein>
    <submittedName>
        <fullName evidence="1">16437_t:CDS:1</fullName>
    </submittedName>
</protein>
<dbReference type="Proteomes" id="UP000789702">
    <property type="component" value="Unassembled WGS sequence"/>
</dbReference>
<proteinExistence type="predicted"/>
<organism evidence="1 2">
    <name type="scientific">Dentiscutata heterogama</name>
    <dbReference type="NCBI Taxonomy" id="1316150"/>
    <lineage>
        <taxon>Eukaryota</taxon>
        <taxon>Fungi</taxon>
        <taxon>Fungi incertae sedis</taxon>
        <taxon>Mucoromycota</taxon>
        <taxon>Glomeromycotina</taxon>
        <taxon>Glomeromycetes</taxon>
        <taxon>Diversisporales</taxon>
        <taxon>Gigasporaceae</taxon>
        <taxon>Dentiscutata</taxon>
    </lineage>
</organism>
<reference evidence="1" key="1">
    <citation type="submission" date="2021-06" db="EMBL/GenBank/DDBJ databases">
        <authorList>
            <person name="Kallberg Y."/>
            <person name="Tangrot J."/>
            <person name="Rosling A."/>
        </authorList>
    </citation>
    <scope>NUCLEOTIDE SEQUENCE</scope>
    <source>
        <strain evidence="1">IL203A</strain>
    </source>
</reference>